<keyword evidence="2" id="KW-0812">Transmembrane</keyword>
<dbReference type="eggNOG" id="ENOG502S625">
    <property type="taxonomic scope" value="Eukaryota"/>
</dbReference>
<feature type="compositionally biased region" description="Polar residues" evidence="1">
    <location>
        <begin position="141"/>
        <end position="155"/>
    </location>
</feature>
<feature type="region of interest" description="Disordered" evidence="1">
    <location>
        <begin position="315"/>
        <end position="401"/>
    </location>
</feature>
<feature type="compositionally biased region" description="Low complexity" evidence="1">
    <location>
        <begin position="61"/>
        <end position="70"/>
    </location>
</feature>
<dbReference type="RefSeq" id="XP_002843582.1">
    <property type="nucleotide sequence ID" value="XM_002843536.1"/>
</dbReference>
<gene>
    <name evidence="4" type="ORF">MCYG_07365</name>
</gene>
<dbReference type="OrthoDB" id="4065319at2759"/>
<accession>C5FYE8</accession>
<feature type="transmembrane region" description="Helical" evidence="2">
    <location>
        <begin position="186"/>
        <end position="208"/>
    </location>
</feature>
<proteinExistence type="predicted"/>
<dbReference type="EMBL" id="DS995707">
    <property type="protein sequence ID" value="EEQ34546.1"/>
    <property type="molecule type" value="Genomic_DNA"/>
</dbReference>
<keyword evidence="2" id="KW-1133">Transmembrane helix</keyword>
<keyword evidence="3" id="KW-0732">Signal</keyword>
<feature type="compositionally biased region" description="Low complexity" evidence="1">
    <location>
        <begin position="129"/>
        <end position="140"/>
    </location>
</feature>
<protein>
    <submittedName>
        <fullName evidence="4">Uncharacterized protein</fullName>
    </submittedName>
</protein>
<feature type="compositionally biased region" description="Low complexity" evidence="1">
    <location>
        <begin position="368"/>
        <end position="379"/>
    </location>
</feature>
<dbReference type="InterPro" id="IPR051009">
    <property type="entry name" value="PRM"/>
</dbReference>
<reference evidence="5" key="1">
    <citation type="journal article" date="2012" name="MBio">
        <title>Comparative genome analysis of Trichophyton rubrum and related dermatophytes reveals candidate genes involved in infection.</title>
        <authorList>
            <person name="Martinez D.A."/>
            <person name="Oliver B.G."/>
            <person name="Graeser Y."/>
            <person name="Goldberg J.M."/>
            <person name="Li W."/>
            <person name="Martinez-Rossi N.M."/>
            <person name="Monod M."/>
            <person name="Shelest E."/>
            <person name="Barton R.C."/>
            <person name="Birch E."/>
            <person name="Brakhage A.A."/>
            <person name="Chen Z."/>
            <person name="Gurr S.J."/>
            <person name="Heiman D."/>
            <person name="Heitman J."/>
            <person name="Kosti I."/>
            <person name="Rossi A."/>
            <person name="Saif S."/>
            <person name="Samalova M."/>
            <person name="Saunders C.W."/>
            <person name="Shea T."/>
            <person name="Summerbell R.C."/>
            <person name="Xu J."/>
            <person name="Young S."/>
            <person name="Zeng Q."/>
            <person name="Birren B.W."/>
            <person name="Cuomo C.A."/>
            <person name="White T.C."/>
        </authorList>
    </citation>
    <scope>NUCLEOTIDE SEQUENCE [LARGE SCALE GENOMIC DNA]</scope>
    <source>
        <strain evidence="5">ATCC MYA-4605 / CBS 113480</strain>
    </source>
</reference>
<dbReference type="PANTHER" id="PTHR36089:SF1">
    <property type="entry name" value="CHITIN SYNTHASE 3 COMPLEX PROTEIN CSI2-RELATED"/>
    <property type="match status" value="1"/>
</dbReference>
<feature type="compositionally biased region" description="Low complexity" evidence="1">
    <location>
        <begin position="39"/>
        <end position="49"/>
    </location>
</feature>
<dbReference type="Proteomes" id="UP000002035">
    <property type="component" value="Unassembled WGS sequence"/>
</dbReference>
<feature type="compositionally biased region" description="Polar residues" evidence="1">
    <location>
        <begin position="256"/>
        <end position="265"/>
    </location>
</feature>
<feature type="compositionally biased region" description="Polar residues" evidence="1">
    <location>
        <begin position="338"/>
        <end position="347"/>
    </location>
</feature>
<evidence type="ECO:0000256" key="3">
    <source>
        <dbReference type="SAM" id="SignalP"/>
    </source>
</evidence>
<feature type="region of interest" description="Disordered" evidence="1">
    <location>
        <begin position="248"/>
        <end position="284"/>
    </location>
</feature>
<organism evidence="4 5">
    <name type="scientific">Arthroderma otae (strain ATCC MYA-4605 / CBS 113480)</name>
    <name type="common">Microsporum canis</name>
    <dbReference type="NCBI Taxonomy" id="554155"/>
    <lineage>
        <taxon>Eukaryota</taxon>
        <taxon>Fungi</taxon>
        <taxon>Dikarya</taxon>
        <taxon>Ascomycota</taxon>
        <taxon>Pezizomycotina</taxon>
        <taxon>Eurotiomycetes</taxon>
        <taxon>Eurotiomycetidae</taxon>
        <taxon>Onygenales</taxon>
        <taxon>Arthrodermataceae</taxon>
        <taxon>Microsporum</taxon>
    </lineage>
</organism>
<dbReference type="GO" id="GO:0000324">
    <property type="term" value="C:fungal-type vacuole"/>
    <property type="evidence" value="ECO:0007669"/>
    <property type="project" value="TreeGrafter"/>
</dbReference>
<dbReference type="VEuPathDB" id="FungiDB:MCYG_07365"/>
<sequence length="401" mass="41566">MRLSGGKVPRSILFLCLLFICLALFTGQTLAQDDRKDPAPGNNPGNNPNNQPPPPAKTDNARPNTPASNPAPAPTESKPKEGDNPNNTGDAPSPTAQPPATNTDDNKKPTETIDLPPLGTTTTEDKPSTTKSSSSATSISLPDNTDDQPSFTLPSLTGIPQIPTAAIPPKKGAPYLQHSNVPEGTVFIGVGAGLGLIFVAVFAWRALVAWSINRSVRRAATTPLQTDAAAATLLNPAKRKSKAYRQSAGASMSLEKLNSGNTPGNRHSALHRASQPPTSSLFFSPTAGASNLHAAGNRGSGYLPAGYYAASGASPGTGAGLQHSTSSIGLSPLGPQAQGYSRTRSTGPTPPDSPALSPTMRRYEQAHPSTSSLNLTSPPQGRAPSAYLEDLFENHPSGPQR</sequence>
<feature type="region of interest" description="Disordered" evidence="1">
    <location>
        <begin position="32"/>
        <end position="157"/>
    </location>
</feature>
<feature type="chain" id="PRO_5002950426" evidence="3">
    <location>
        <begin position="32"/>
        <end position="401"/>
    </location>
</feature>
<dbReference type="GeneID" id="9228014"/>
<dbReference type="AlphaFoldDB" id="C5FYE8"/>
<dbReference type="HOGENOM" id="CLU_037244_2_0_1"/>
<dbReference type="PANTHER" id="PTHR36089">
    <property type="entry name" value="CHITIN SYNTHASE 3 COMPLEX PROTEIN CSI2-RELATED"/>
    <property type="match status" value="1"/>
</dbReference>
<evidence type="ECO:0000256" key="2">
    <source>
        <dbReference type="SAM" id="Phobius"/>
    </source>
</evidence>
<dbReference type="OMA" id="ANAPYMQ"/>
<evidence type="ECO:0000313" key="5">
    <source>
        <dbReference type="Proteomes" id="UP000002035"/>
    </source>
</evidence>
<name>C5FYE8_ARTOC</name>
<keyword evidence="5" id="KW-1185">Reference proteome</keyword>
<feature type="compositionally biased region" description="Polar residues" evidence="1">
    <location>
        <begin position="275"/>
        <end position="284"/>
    </location>
</feature>
<evidence type="ECO:0000313" key="4">
    <source>
        <dbReference type="EMBL" id="EEQ34546.1"/>
    </source>
</evidence>
<feature type="signal peptide" evidence="3">
    <location>
        <begin position="1"/>
        <end position="31"/>
    </location>
</feature>
<evidence type="ECO:0000256" key="1">
    <source>
        <dbReference type="SAM" id="MobiDB-lite"/>
    </source>
</evidence>
<keyword evidence="2" id="KW-0472">Membrane</keyword>